<dbReference type="InterPro" id="IPR003607">
    <property type="entry name" value="HD/PDEase_dom"/>
</dbReference>
<dbReference type="Gene3D" id="1.10.3210.10">
    <property type="entry name" value="Hypothetical protein af1432"/>
    <property type="match status" value="1"/>
</dbReference>
<dbReference type="PANTHER" id="PTHR37294:SF1">
    <property type="entry name" value="3'-5' EXORIBONUCLEASE YHAM"/>
    <property type="match status" value="1"/>
</dbReference>
<organism evidence="3">
    <name type="scientific">Candidatus Aciduliprofundum boonei</name>
    <dbReference type="NCBI Taxonomy" id="379547"/>
    <lineage>
        <taxon>Archaea</taxon>
        <taxon>Methanobacteriati</taxon>
        <taxon>Thermoplasmatota</taxon>
        <taxon>DHVE2 group</taxon>
        <taxon>Candidatus Aciduliprofundum</taxon>
    </lineage>
</organism>
<dbReference type="SUPFAM" id="SSF109604">
    <property type="entry name" value="HD-domain/PDEase-like"/>
    <property type="match status" value="1"/>
</dbReference>
<dbReference type="EMBL" id="DRTM01000139">
    <property type="protein sequence ID" value="HHE75881.1"/>
    <property type="molecule type" value="Genomic_DNA"/>
</dbReference>
<dbReference type="InterPro" id="IPR012340">
    <property type="entry name" value="NA-bd_OB-fold"/>
</dbReference>
<dbReference type="PROSITE" id="PS51831">
    <property type="entry name" value="HD"/>
    <property type="match status" value="1"/>
</dbReference>
<dbReference type="CDD" id="cd00077">
    <property type="entry name" value="HDc"/>
    <property type="match status" value="1"/>
</dbReference>
<evidence type="ECO:0000256" key="1">
    <source>
        <dbReference type="ARBA" id="ARBA00022801"/>
    </source>
</evidence>
<dbReference type="Pfam" id="PF01966">
    <property type="entry name" value="HD"/>
    <property type="match status" value="1"/>
</dbReference>
<comment type="caution">
    <text evidence="3">The sequence shown here is derived from an EMBL/GenBank/DDBJ whole genome shotgun (WGS) entry which is preliminary data.</text>
</comment>
<evidence type="ECO:0000313" key="3">
    <source>
        <dbReference type="EMBL" id="HHE75881.1"/>
    </source>
</evidence>
<dbReference type="InterPro" id="IPR050798">
    <property type="entry name" value="YhaM_exoribonuc/phosphodiest"/>
</dbReference>
<protein>
    <submittedName>
        <fullName evidence="3">HD domain-containing protein</fullName>
    </submittedName>
</protein>
<name>A0A7J3TAB3_9ARCH</name>
<gene>
    <name evidence="3" type="ORF">ENL31_01980</name>
</gene>
<dbReference type="NCBIfam" id="TIGR00277">
    <property type="entry name" value="HDIG"/>
    <property type="match status" value="1"/>
</dbReference>
<dbReference type="SMART" id="SM00471">
    <property type="entry name" value="HDc"/>
    <property type="match status" value="1"/>
</dbReference>
<dbReference type="SUPFAM" id="SSF50249">
    <property type="entry name" value="Nucleic acid-binding proteins"/>
    <property type="match status" value="1"/>
</dbReference>
<dbReference type="InterPro" id="IPR006674">
    <property type="entry name" value="HD_domain"/>
</dbReference>
<keyword evidence="1" id="KW-0378">Hydrolase</keyword>
<dbReference type="GO" id="GO:0016787">
    <property type="term" value="F:hydrolase activity"/>
    <property type="evidence" value="ECO:0007669"/>
    <property type="project" value="UniProtKB-KW"/>
</dbReference>
<sequence length="313" mass="36395">MKFVNEMEDGESVDILLVIRKKLGLREYRTKFGKYFVLEAGDKTGTLLIKYWGNDERFTEKVYERLKEGDVVRVRGTFQKDNSPYISVDAEYDELEIVENYDPDRFIPRIENIEELMENIFKLTEEVENVHLSRLLEFFFSDESFLERFSSSPGSSFGAYAYLGGLAEHTLHVAMICKELSNIYSVNRELLITAALLHDIGKVEAYEIGTSIKIRNEAKLLGHTVLSYNMVEEKIREIVDFPQSLKEQLLHAIIAHHSPIVDNVPQRIRTKEAYLLFYANMLDNSLKEFDTEGEEWAYSRKMGREIYLGLEQD</sequence>
<feature type="domain" description="HD" evidence="2">
    <location>
        <begin position="166"/>
        <end position="285"/>
    </location>
</feature>
<dbReference type="AlphaFoldDB" id="A0A7J3TAB3"/>
<dbReference type="Gene3D" id="2.40.50.140">
    <property type="entry name" value="Nucleic acid-binding proteins"/>
    <property type="match status" value="1"/>
</dbReference>
<dbReference type="GO" id="GO:0031125">
    <property type="term" value="P:rRNA 3'-end processing"/>
    <property type="evidence" value="ECO:0007669"/>
    <property type="project" value="TreeGrafter"/>
</dbReference>
<proteinExistence type="predicted"/>
<reference evidence="3" key="1">
    <citation type="journal article" date="2020" name="mSystems">
        <title>Genome- and Community-Level Interaction Insights into Carbon Utilization and Element Cycling Functions of Hydrothermarchaeota in Hydrothermal Sediment.</title>
        <authorList>
            <person name="Zhou Z."/>
            <person name="Liu Y."/>
            <person name="Xu W."/>
            <person name="Pan J."/>
            <person name="Luo Z.H."/>
            <person name="Li M."/>
        </authorList>
    </citation>
    <scope>NUCLEOTIDE SEQUENCE [LARGE SCALE GENOMIC DNA]</scope>
    <source>
        <strain evidence="3">HyVt-85</strain>
    </source>
</reference>
<dbReference type="Proteomes" id="UP000886130">
    <property type="component" value="Unassembled WGS sequence"/>
</dbReference>
<evidence type="ECO:0000259" key="2">
    <source>
        <dbReference type="PROSITE" id="PS51831"/>
    </source>
</evidence>
<dbReference type="InterPro" id="IPR006675">
    <property type="entry name" value="HDIG_dom"/>
</dbReference>
<dbReference type="PANTHER" id="PTHR37294">
    <property type="entry name" value="3'-5' EXORIBONUCLEASE YHAM"/>
    <property type="match status" value="1"/>
</dbReference>
<accession>A0A7J3TAB3</accession>